<evidence type="ECO:0000313" key="3">
    <source>
        <dbReference type="Proteomes" id="UP001207654"/>
    </source>
</evidence>
<keyword evidence="2" id="KW-0808">Transferase</keyword>
<keyword evidence="3" id="KW-1185">Reference proteome</keyword>
<feature type="domain" description="Methyltransferase" evidence="1">
    <location>
        <begin position="25"/>
        <end position="122"/>
    </location>
</feature>
<dbReference type="GO" id="GO:0008168">
    <property type="term" value="F:methyltransferase activity"/>
    <property type="evidence" value="ECO:0007669"/>
    <property type="project" value="UniProtKB-KW"/>
</dbReference>
<dbReference type="GO" id="GO:0032259">
    <property type="term" value="P:methylation"/>
    <property type="evidence" value="ECO:0007669"/>
    <property type="project" value="UniProtKB-KW"/>
</dbReference>
<name>A0ABT4A421_9BACT</name>
<proteinExistence type="predicted"/>
<evidence type="ECO:0000313" key="2">
    <source>
        <dbReference type="EMBL" id="MCY1076361.1"/>
    </source>
</evidence>
<accession>A0ABT4A421</accession>
<dbReference type="PANTHER" id="PTHR43464:SF92">
    <property type="entry name" value="SLR1071 PROTEIN"/>
    <property type="match status" value="1"/>
</dbReference>
<dbReference type="Pfam" id="PF13649">
    <property type="entry name" value="Methyltransf_25"/>
    <property type="match status" value="1"/>
</dbReference>
<organism evidence="2 3">
    <name type="scientific">Archangium lansingense</name>
    <dbReference type="NCBI Taxonomy" id="2995310"/>
    <lineage>
        <taxon>Bacteria</taxon>
        <taxon>Pseudomonadati</taxon>
        <taxon>Myxococcota</taxon>
        <taxon>Myxococcia</taxon>
        <taxon>Myxococcales</taxon>
        <taxon>Cystobacterineae</taxon>
        <taxon>Archangiaceae</taxon>
        <taxon>Archangium</taxon>
    </lineage>
</organism>
<reference evidence="2 3" key="1">
    <citation type="submission" date="2022-11" db="EMBL/GenBank/DDBJ databases">
        <title>Minimal conservation of predation-associated metabolite biosynthetic gene clusters underscores biosynthetic potential of Myxococcota including descriptions for ten novel species: Archangium lansinium sp. nov., Myxococcus landrumus sp. nov., Nannocystis bai.</title>
        <authorList>
            <person name="Ahearne A."/>
            <person name="Stevens C."/>
            <person name="Phillips K."/>
        </authorList>
    </citation>
    <scope>NUCLEOTIDE SEQUENCE [LARGE SCALE GENOMIC DNA]</scope>
    <source>
        <strain evidence="2 3">MIWBW</strain>
    </source>
</reference>
<gene>
    <name evidence="2" type="ORF">OV287_17945</name>
</gene>
<dbReference type="SUPFAM" id="SSF53335">
    <property type="entry name" value="S-adenosyl-L-methionine-dependent methyltransferases"/>
    <property type="match status" value="1"/>
</dbReference>
<comment type="caution">
    <text evidence="2">The sequence shown here is derived from an EMBL/GenBank/DDBJ whole genome shotgun (WGS) entry which is preliminary data.</text>
</comment>
<keyword evidence="2" id="KW-0489">Methyltransferase</keyword>
<dbReference type="EMBL" id="JAPNKA010000001">
    <property type="protein sequence ID" value="MCY1076361.1"/>
    <property type="molecule type" value="Genomic_DNA"/>
</dbReference>
<dbReference type="CDD" id="cd02440">
    <property type="entry name" value="AdoMet_MTases"/>
    <property type="match status" value="1"/>
</dbReference>
<evidence type="ECO:0000259" key="1">
    <source>
        <dbReference type="Pfam" id="PF13649"/>
    </source>
</evidence>
<dbReference type="Gene3D" id="3.40.50.150">
    <property type="entry name" value="Vaccinia Virus protein VP39"/>
    <property type="match status" value="1"/>
</dbReference>
<dbReference type="InterPro" id="IPR041698">
    <property type="entry name" value="Methyltransf_25"/>
</dbReference>
<dbReference type="PANTHER" id="PTHR43464">
    <property type="entry name" value="METHYLTRANSFERASE"/>
    <property type="match status" value="1"/>
</dbReference>
<sequence>MAEHEVPVRLRWTVEQLVLAPGARVLEIGCGTGVAVGLVCERLSTGHIMGIDRSASAIGRARARNAAHIAAGKAGLWLGELKDFASDAGAFDRVFAVNVNVFWTGAALAELRRLFELTKPGGVVLLVYEAPDARKAERIANALHEKLTGQGFLTTISKGPSPKLVGITAIHPPVGPARPTGSRGRLNRR</sequence>
<dbReference type="Proteomes" id="UP001207654">
    <property type="component" value="Unassembled WGS sequence"/>
</dbReference>
<protein>
    <submittedName>
        <fullName evidence="2">Class I SAM-dependent methyltransferase</fullName>
    </submittedName>
</protein>
<dbReference type="RefSeq" id="WP_267535253.1">
    <property type="nucleotide sequence ID" value="NZ_JAPNKA010000001.1"/>
</dbReference>
<dbReference type="InterPro" id="IPR029063">
    <property type="entry name" value="SAM-dependent_MTases_sf"/>
</dbReference>